<dbReference type="InterPro" id="IPR015615">
    <property type="entry name" value="TGF-beta-rel"/>
</dbReference>
<dbReference type="SUPFAM" id="SSF57501">
    <property type="entry name" value="Cystine-knot cytokines"/>
    <property type="match status" value="1"/>
</dbReference>
<feature type="domain" description="TGF-beta family profile" evidence="8">
    <location>
        <begin position="232"/>
        <end position="342"/>
    </location>
</feature>
<keyword evidence="4 6" id="KW-0339">Growth factor</keyword>
<dbReference type="Ensembl" id="ENSPNAT00000026189.2">
    <property type="protein sequence ID" value="ENSPNAP00000034392.2"/>
    <property type="gene ID" value="ENSPNAG00000023653.2"/>
</dbReference>
<reference evidence="9 10" key="1">
    <citation type="submission" date="2020-10" db="EMBL/GenBank/DDBJ databases">
        <title>Pygocentrus nattereri (red-bellied piranha) genome, fPygNat1, primary haplotype.</title>
        <authorList>
            <person name="Myers G."/>
            <person name="Meyer A."/>
            <person name="Karagic N."/>
            <person name="Pippel M."/>
            <person name="Winkler S."/>
            <person name="Tracey A."/>
            <person name="Wood J."/>
            <person name="Formenti G."/>
            <person name="Howe K."/>
            <person name="Fedrigo O."/>
            <person name="Jarvis E.D."/>
        </authorList>
    </citation>
    <scope>NUCLEOTIDE SEQUENCE [LARGE SCALE GENOMIC DNA]</scope>
</reference>
<dbReference type="STRING" id="42514.ENSPNAP00000034392"/>
<gene>
    <name evidence="9" type="primary">NECAB3</name>
</gene>
<reference evidence="9" key="3">
    <citation type="submission" date="2025-09" db="UniProtKB">
        <authorList>
            <consortium name="Ensembl"/>
        </authorList>
    </citation>
    <scope>IDENTIFICATION</scope>
</reference>
<dbReference type="OMA" id="YRRMGYL"/>
<protein>
    <recommendedName>
        <fullName evidence="8">TGF-beta family profile domain-containing protein</fullName>
    </recommendedName>
</protein>
<dbReference type="InterPro" id="IPR017948">
    <property type="entry name" value="TGFb_CS"/>
</dbReference>
<dbReference type="GO" id="GO:0005615">
    <property type="term" value="C:extracellular space"/>
    <property type="evidence" value="ECO:0007669"/>
    <property type="project" value="TreeGrafter"/>
</dbReference>
<dbReference type="InterPro" id="IPR029034">
    <property type="entry name" value="Cystine-knot_cytokine"/>
</dbReference>
<dbReference type="GO" id="GO:0008083">
    <property type="term" value="F:growth factor activity"/>
    <property type="evidence" value="ECO:0007669"/>
    <property type="project" value="UniProtKB-KW"/>
</dbReference>
<evidence type="ECO:0000256" key="2">
    <source>
        <dbReference type="ARBA" id="ARBA00006656"/>
    </source>
</evidence>
<keyword evidence="3" id="KW-0964">Secreted</keyword>
<feature type="chain" id="PRO_5043545743" description="TGF-beta family profile domain-containing protein" evidence="7">
    <location>
        <begin position="20"/>
        <end position="342"/>
    </location>
</feature>
<keyword evidence="10" id="KW-1185">Reference proteome</keyword>
<evidence type="ECO:0000256" key="3">
    <source>
        <dbReference type="ARBA" id="ARBA00022525"/>
    </source>
</evidence>
<dbReference type="CDD" id="cd19376">
    <property type="entry name" value="TGF_beta_GDF15"/>
    <property type="match status" value="1"/>
</dbReference>
<evidence type="ECO:0000313" key="9">
    <source>
        <dbReference type="Ensembl" id="ENSPNAP00000034392.2"/>
    </source>
</evidence>
<dbReference type="Pfam" id="PF00019">
    <property type="entry name" value="TGF_beta"/>
    <property type="match status" value="1"/>
</dbReference>
<dbReference type="Proteomes" id="UP001501920">
    <property type="component" value="Chromosome 19"/>
</dbReference>
<comment type="similarity">
    <text evidence="2 6">Belongs to the TGF-beta family.</text>
</comment>
<evidence type="ECO:0000256" key="6">
    <source>
        <dbReference type="RuleBase" id="RU000354"/>
    </source>
</evidence>
<keyword evidence="5" id="KW-1015">Disulfide bond</keyword>
<dbReference type="PANTHER" id="PTHR11848:SF78">
    <property type="entry name" value="GROWTH_DIFFERENTIATION FACTOR 15"/>
    <property type="match status" value="1"/>
</dbReference>
<dbReference type="GeneTree" id="ENSGT00940000161872"/>
<dbReference type="SMART" id="SM00204">
    <property type="entry name" value="TGFB"/>
    <property type="match status" value="1"/>
</dbReference>
<keyword evidence="7" id="KW-0732">Signal</keyword>
<name>A0A3B4ECY3_PYGNA</name>
<comment type="subcellular location">
    <subcellularLocation>
        <location evidence="1">Secreted</location>
    </subcellularLocation>
</comment>
<evidence type="ECO:0000313" key="10">
    <source>
        <dbReference type="Proteomes" id="UP001501920"/>
    </source>
</evidence>
<dbReference type="PANTHER" id="PTHR11848">
    <property type="entry name" value="TGF-BETA FAMILY"/>
    <property type="match status" value="1"/>
</dbReference>
<evidence type="ECO:0000256" key="5">
    <source>
        <dbReference type="ARBA" id="ARBA00023157"/>
    </source>
</evidence>
<feature type="signal peptide" evidence="7">
    <location>
        <begin position="1"/>
        <end position="19"/>
    </location>
</feature>
<dbReference type="Gene3D" id="2.10.90.10">
    <property type="entry name" value="Cystine-knot cytokines"/>
    <property type="match status" value="1"/>
</dbReference>
<dbReference type="AlphaFoldDB" id="A0A3B4ECY3"/>
<reference evidence="9" key="2">
    <citation type="submission" date="2025-08" db="UniProtKB">
        <authorList>
            <consortium name="Ensembl"/>
        </authorList>
    </citation>
    <scope>IDENTIFICATION</scope>
</reference>
<dbReference type="PROSITE" id="PS51362">
    <property type="entry name" value="TGF_BETA_2"/>
    <property type="match status" value="1"/>
</dbReference>
<sequence>MQSSAFFIIWMVFLSSGLGEPTDLLDYRGTDQDLQLEALKATLLENLGMDGPPETKEKTSYHDLLRLYLQYRNLRRNRQPLQSSSRGKVFFISFLTVQPLNGQQGQSGSEPVQWFRAMFHRDARVTEEFTVGSARLKLQTRPQDDSFSHPALTPNILIRIHRSFTSLTETFYMEHFNAEGHSATVEVTAAVERWFTQTNDTVLVIDVGLLGGAQEATPELSLQLEQLVSSVREARSANEDDGHCSRKSLSVSFEEIGWSDWIIAPSGYTMFFCDGSCPQNYKPASMHTQVKSRLHRLTKGATPRPCCVPAAYEPMILMHYDSRGKLKLTSFNDLIVSKCYCA</sequence>
<dbReference type="InterPro" id="IPR001839">
    <property type="entry name" value="TGF-b_C"/>
</dbReference>
<dbReference type="PROSITE" id="PS00250">
    <property type="entry name" value="TGF_BETA_1"/>
    <property type="match status" value="1"/>
</dbReference>
<organism evidence="9 10">
    <name type="scientific">Pygocentrus nattereri</name>
    <name type="common">Red-bellied piranha</name>
    <dbReference type="NCBI Taxonomy" id="42514"/>
    <lineage>
        <taxon>Eukaryota</taxon>
        <taxon>Metazoa</taxon>
        <taxon>Chordata</taxon>
        <taxon>Craniata</taxon>
        <taxon>Vertebrata</taxon>
        <taxon>Euteleostomi</taxon>
        <taxon>Actinopterygii</taxon>
        <taxon>Neopterygii</taxon>
        <taxon>Teleostei</taxon>
        <taxon>Ostariophysi</taxon>
        <taxon>Characiformes</taxon>
        <taxon>Characoidei</taxon>
        <taxon>Pygocentrus</taxon>
    </lineage>
</organism>
<evidence type="ECO:0000256" key="7">
    <source>
        <dbReference type="SAM" id="SignalP"/>
    </source>
</evidence>
<accession>A0A3B4ECY3</accession>
<proteinExistence type="inferred from homology"/>
<evidence type="ECO:0000256" key="1">
    <source>
        <dbReference type="ARBA" id="ARBA00004613"/>
    </source>
</evidence>
<evidence type="ECO:0000259" key="8">
    <source>
        <dbReference type="PROSITE" id="PS51362"/>
    </source>
</evidence>
<evidence type="ECO:0000256" key="4">
    <source>
        <dbReference type="ARBA" id="ARBA00023030"/>
    </source>
</evidence>
<dbReference type="GO" id="GO:0005125">
    <property type="term" value="F:cytokine activity"/>
    <property type="evidence" value="ECO:0007669"/>
    <property type="project" value="TreeGrafter"/>
</dbReference>
<dbReference type="Gene3D" id="2.60.120.970">
    <property type="match status" value="1"/>
</dbReference>